<organism evidence="2 3">
    <name type="scientific">Proteus mirabilis</name>
    <dbReference type="NCBI Taxonomy" id="584"/>
    <lineage>
        <taxon>Bacteria</taxon>
        <taxon>Pseudomonadati</taxon>
        <taxon>Pseudomonadota</taxon>
        <taxon>Gammaproteobacteria</taxon>
        <taxon>Enterobacterales</taxon>
        <taxon>Morganellaceae</taxon>
        <taxon>Proteus</taxon>
    </lineage>
</organism>
<evidence type="ECO:0000313" key="3">
    <source>
        <dbReference type="Proteomes" id="UP000254191"/>
    </source>
</evidence>
<gene>
    <name evidence="2" type="primary">papC_5</name>
    <name evidence="2" type="ORF">NCTC11938_01733</name>
</gene>
<dbReference type="Pfam" id="PF13954">
    <property type="entry name" value="PapC_N"/>
    <property type="match status" value="1"/>
</dbReference>
<dbReference type="InterPro" id="IPR037224">
    <property type="entry name" value="PapC_N_sf"/>
</dbReference>
<dbReference type="SUPFAM" id="SSF141729">
    <property type="entry name" value="FimD N-terminal domain-like"/>
    <property type="match status" value="1"/>
</dbReference>
<protein>
    <submittedName>
        <fullName evidence="2">Fimbrial outer membrane usher protein</fullName>
    </submittedName>
</protein>
<dbReference type="AlphaFoldDB" id="A0A379FI13"/>
<feature type="domain" description="PapC N-terminal" evidence="1">
    <location>
        <begin position="4"/>
        <end position="49"/>
    </location>
</feature>
<evidence type="ECO:0000313" key="2">
    <source>
        <dbReference type="EMBL" id="SUC20311.1"/>
    </source>
</evidence>
<accession>A0A379FI13</accession>
<proteinExistence type="predicted"/>
<dbReference type="InterPro" id="IPR025885">
    <property type="entry name" value="PapC_N"/>
</dbReference>
<evidence type="ECO:0000259" key="1">
    <source>
        <dbReference type="Pfam" id="PF13954"/>
    </source>
</evidence>
<reference evidence="2 3" key="1">
    <citation type="submission" date="2018-06" db="EMBL/GenBank/DDBJ databases">
        <authorList>
            <consortium name="Pathogen Informatics"/>
            <person name="Doyle S."/>
        </authorList>
    </citation>
    <scope>NUCLEOTIDE SEQUENCE [LARGE SCALE GENOMIC DNA]</scope>
    <source>
        <strain evidence="2 3">NCTC11938</strain>
    </source>
</reference>
<dbReference type="EMBL" id="UGTS01000004">
    <property type="protein sequence ID" value="SUC20311.1"/>
    <property type="molecule type" value="Genomic_DNA"/>
</dbReference>
<name>A0A379FI13_PROMI</name>
<dbReference type="Proteomes" id="UP000254191">
    <property type="component" value="Unassembled WGS sequence"/>
</dbReference>
<dbReference type="Gene3D" id="3.10.20.410">
    <property type="match status" value="1"/>
</dbReference>
<sequence>MQQSFNTDVLDAVDVENIDISQFSNVGYIMPGEYELSIIKNGQSLGEQQKN</sequence>